<keyword evidence="21 28" id="KW-0472">Membrane</keyword>
<keyword evidence="31" id="KW-1185">Reference proteome</keyword>
<dbReference type="AlphaFoldDB" id="A0A8C7XCN8"/>
<evidence type="ECO:0000256" key="1">
    <source>
        <dbReference type="ARBA" id="ARBA00004166"/>
    </source>
</evidence>
<reference evidence="30" key="1">
    <citation type="submission" date="2025-08" db="UniProtKB">
        <authorList>
            <consortium name="Ensembl"/>
        </authorList>
    </citation>
    <scope>IDENTIFICATION</scope>
</reference>
<dbReference type="PANTHER" id="PTHR13038">
    <property type="entry name" value="APG9 AUTOPHAGY 9"/>
    <property type="match status" value="1"/>
</dbReference>
<keyword evidence="10" id="KW-0597">Phosphoprotein</keyword>
<keyword evidence="13" id="KW-0256">Endoplasmic reticulum</keyword>
<feature type="compositionally biased region" description="Basic and acidic residues" evidence="29">
    <location>
        <begin position="699"/>
        <end position="711"/>
    </location>
</feature>
<keyword evidence="17 28" id="KW-0072">Autophagy</keyword>
<feature type="compositionally biased region" description="Polar residues" evidence="29">
    <location>
        <begin position="649"/>
        <end position="661"/>
    </location>
</feature>
<evidence type="ECO:0000256" key="19">
    <source>
        <dbReference type="ARBA" id="ARBA00023055"/>
    </source>
</evidence>
<dbReference type="GO" id="GO:0034727">
    <property type="term" value="P:piecemeal microautophagy of the nucleus"/>
    <property type="evidence" value="ECO:0007669"/>
    <property type="project" value="TreeGrafter"/>
</dbReference>
<feature type="transmembrane region" description="Helical" evidence="28">
    <location>
        <begin position="263"/>
        <end position="287"/>
    </location>
</feature>
<dbReference type="GO" id="GO:0006869">
    <property type="term" value="P:lipid transport"/>
    <property type="evidence" value="ECO:0007669"/>
    <property type="project" value="UniProtKB-KW"/>
</dbReference>
<keyword evidence="16" id="KW-0007">Acetylation</keyword>
<evidence type="ECO:0000256" key="27">
    <source>
        <dbReference type="ARBA" id="ARBA00045832"/>
    </source>
</evidence>
<evidence type="ECO:0000256" key="17">
    <source>
        <dbReference type="ARBA" id="ARBA00023006"/>
    </source>
</evidence>
<dbReference type="GO" id="GO:0034497">
    <property type="term" value="P:protein localization to phagophore assembly site"/>
    <property type="evidence" value="ECO:0007669"/>
    <property type="project" value="TreeGrafter"/>
</dbReference>
<feature type="transmembrane region" description="Helical" evidence="28">
    <location>
        <begin position="212"/>
        <end position="236"/>
    </location>
</feature>
<evidence type="ECO:0000256" key="10">
    <source>
        <dbReference type="ARBA" id="ARBA00022553"/>
    </source>
</evidence>
<evidence type="ECO:0000256" key="11">
    <source>
        <dbReference type="ARBA" id="ARBA00022692"/>
    </source>
</evidence>
<evidence type="ECO:0000256" key="28">
    <source>
        <dbReference type="RuleBase" id="RU364027"/>
    </source>
</evidence>
<dbReference type="GO" id="GO:0031966">
    <property type="term" value="C:mitochondrial membrane"/>
    <property type="evidence" value="ECO:0007669"/>
    <property type="project" value="UniProtKB-SubCell"/>
</dbReference>
<evidence type="ECO:0000256" key="16">
    <source>
        <dbReference type="ARBA" id="ARBA00022990"/>
    </source>
</evidence>
<dbReference type="GO" id="GO:0031902">
    <property type="term" value="C:late endosome membrane"/>
    <property type="evidence" value="ECO:0007669"/>
    <property type="project" value="UniProtKB-SubCell"/>
</dbReference>
<evidence type="ECO:0000256" key="23">
    <source>
        <dbReference type="ARBA" id="ARBA00023329"/>
    </source>
</evidence>
<comment type="catalytic activity">
    <reaction evidence="25">
        <text>a 1,2-diacyl-sn-glycero-3-phosphoethanolamine(in) = a 1,2-diacyl-sn-glycero-3-phosphoethanolamine(out)</text>
        <dbReference type="Rhea" id="RHEA:38895"/>
        <dbReference type="ChEBI" id="CHEBI:64612"/>
    </reaction>
</comment>
<feature type="transmembrane region" description="Helical" evidence="28">
    <location>
        <begin position="61"/>
        <end position="82"/>
    </location>
</feature>
<comment type="catalytic activity">
    <reaction evidence="26">
        <text>a 1,2-diacyl-sn-glycero-3-phosphocholine(in) = a 1,2-diacyl-sn-glycero-3-phosphocholine(out)</text>
        <dbReference type="Rhea" id="RHEA:38571"/>
        <dbReference type="ChEBI" id="CHEBI:57643"/>
    </reaction>
</comment>
<dbReference type="GO" id="GO:0005794">
    <property type="term" value="C:Golgi apparatus"/>
    <property type="evidence" value="ECO:0007669"/>
    <property type="project" value="UniProtKB-SubCell"/>
</dbReference>
<dbReference type="PANTHER" id="PTHR13038:SF13">
    <property type="entry name" value="AUTOPHAGY-RELATED PROTEIN 9A"/>
    <property type="match status" value="1"/>
</dbReference>
<keyword evidence="23" id="KW-0968">Cytoplasmic vesicle</keyword>
<evidence type="ECO:0000256" key="13">
    <source>
        <dbReference type="ARBA" id="ARBA00022824"/>
    </source>
</evidence>
<evidence type="ECO:0000256" key="8">
    <source>
        <dbReference type="ARBA" id="ARBA00006185"/>
    </source>
</evidence>
<dbReference type="Pfam" id="PF04109">
    <property type="entry name" value="ATG9"/>
    <property type="match status" value="2"/>
</dbReference>
<evidence type="ECO:0000256" key="22">
    <source>
        <dbReference type="ARBA" id="ARBA00023180"/>
    </source>
</evidence>
<dbReference type="GO" id="GO:0055038">
    <property type="term" value="C:recycling endosome membrane"/>
    <property type="evidence" value="ECO:0007669"/>
    <property type="project" value="UniProtKB-SubCell"/>
</dbReference>
<feature type="transmembrane region" description="Helical" evidence="28">
    <location>
        <begin position="125"/>
        <end position="146"/>
    </location>
</feature>
<protein>
    <recommendedName>
        <fullName evidence="28">Autophagy-related protein 9</fullName>
    </recommendedName>
</protein>
<feature type="transmembrane region" description="Helical" evidence="28">
    <location>
        <begin position="345"/>
        <end position="370"/>
    </location>
</feature>
<evidence type="ECO:0000256" key="12">
    <source>
        <dbReference type="ARBA" id="ARBA00022753"/>
    </source>
</evidence>
<dbReference type="Ensembl" id="ENSOSIT00000012296.1">
    <property type="protein sequence ID" value="ENSOSIP00000011589.1"/>
    <property type="gene ID" value="ENSOSIG00000006904.1"/>
</dbReference>
<comment type="catalytic activity">
    <reaction evidence="24">
        <text>a 1,2-diacyl-sn-glycero-3-phospho-L-serine(in) = a 1,2-diacyl-sn-glycero-3-phospho-L-serine(out)</text>
        <dbReference type="Rhea" id="RHEA:38663"/>
        <dbReference type="ChEBI" id="CHEBI:57262"/>
    </reaction>
</comment>
<reference evidence="30" key="2">
    <citation type="submission" date="2025-09" db="UniProtKB">
        <authorList>
            <consortium name="Ensembl"/>
        </authorList>
    </citation>
    <scope>IDENTIFICATION</scope>
</reference>
<evidence type="ECO:0000256" key="4">
    <source>
        <dbReference type="ARBA" id="ARBA00004414"/>
    </source>
</evidence>
<evidence type="ECO:0000256" key="20">
    <source>
        <dbReference type="ARBA" id="ARBA00023128"/>
    </source>
</evidence>
<keyword evidence="22" id="KW-0325">Glycoprotein</keyword>
<keyword evidence="15 28" id="KW-1133">Transmembrane helix</keyword>
<dbReference type="GO" id="GO:0005789">
    <property type="term" value="C:endoplasmic reticulum membrane"/>
    <property type="evidence" value="ECO:0007669"/>
    <property type="project" value="UniProtKB-SubCell"/>
</dbReference>
<dbReference type="GO" id="GO:0034045">
    <property type="term" value="C:phagophore assembly site membrane"/>
    <property type="evidence" value="ECO:0007669"/>
    <property type="project" value="UniProtKB-SubCell"/>
</dbReference>
<evidence type="ECO:0000256" key="6">
    <source>
        <dbReference type="ARBA" id="ARBA00004511"/>
    </source>
</evidence>
<comment type="function">
    <text evidence="28">Phospholipid scramblase involved in autophagy. Cycles between the preautophagosomal structure/phagophore assembly site (PAS) and the cytoplasmic vesicle pool and supplies membrane for the growing autophagosome. Lipid scramblase activity plays a key role in preautophagosomal structure/phagophore assembly by distributing the phospholipids that arrive through ATG2 from the cytoplasmic to the luminal leaflet of the bilayer, thereby driving autophagosomal membrane expansion.</text>
</comment>
<keyword evidence="14" id="KW-0832">Ubl conjugation</keyword>
<evidence type="ECO:0000256" key="18">
    <source>
        <dbReference type="ARBA" id="ARBA00023034"/>
    </source>
</evidence>
<keyword evidence="9 28" id="KW-0813">Transport</keyword>
<evidence type="ECO:0000256" key="14">
    <source>
        <dbReference type="ARBA" id="ARBA00022843"/>
    </source>
</evidence>
<dbReference type="InterPro" id="IPR007241">
    <property type="entry name" value="Autophagy-rel_prot_9"/>
</dbReference>
<comment type="function">
    <text evidence="27">Phospholipid scramblase involved in autophagy by mediating autophagosomal membrane expansion. Cycles between the preautophagosomal structure/phagophore assembly site (PAS) and the cytoplasmic vesicle pool and supplies membrane for the growing autophagosome. Lipid scramblase activity plays a key role in preautophagosomal structure/phagophore assembly by distributing the phospholipids that arrive through ATG2 (ATG2A or ATG2B) from the cytoplasmic to the luminal leaflet of the bilayer, thereby driving autophagosomal membrane expansion. Also required to supply phosphatidylinositol 4-phosphate to the autophagosome initiation site by recruiting the phosphatidylinositol 4-kinase beta (PI4KB) in a process dependent on ARFIP2, but not ARFIP1. In addition to autophagy, also plays a role in necrotic cell death.</text>
</comment>
<feature type="region of interest" description="Disordered" evidence="29">
    <location>
        <begin position="699"/>
        <end position="736"/>
    </location>
</feature>
<evidence type="ECO:0000256" key="15">
    <source>
        <dbReference type="ARBA" id="ARBA00022989"/>
    </source>
</evidence>
<proteinExistence type="inferred from homology"/>
<evidence type="ECO:0000313" key="31">
    <source>
        <dbReference type="Proteomes" id="UP000694383"/>
    </source>
</evidence>
<dbReference type="GO" id="GO:0061709">
    <property type="term" value="P:reticulophagy"/>
    <property type="evidence" value="ECO:0007669"/>
    <property type="project" value="TreeGrafter"/>
</dbReference>
<evidence type="ECO:0000313" key="30">
    <source>
        <dbReference type="Ensembl" id="ENSOSIP00000011589.1"/>
    </source>
</evidence>
<keyword evidence="20" id="KW-0496">Mitochondrion</keyword>
<comment type="subcellular location">
    <subcellularLocation>
        <location evidence="7">Cytoplasmic vesicle</location>
        <location evidence="7">Autophagosome membrane</location>
        <topology evidence="7">Multi-pass membrane protein</topology>
    </subcellularLocation>
    <subcellularLocation>
        <location evidence="5">Endoplasmic reticulum membrane</location>
        <topology evidence="5">Multi-pass membrane protein</topology>
    </subcellularLocation>
    <subcellularLocation>
        <location evidence="1">Golgi apparatus</location>
        <location evidence="1">trans-Golgi network membrane</location>
        <topology evidence="1">Multi-pass membrane protein</topology>
    </subcellularLocation>
    <subcellularLocation>
        <location evidence="4">Late endosome membrane</location>
    </subcellularLocation>
    <subcellularLocation>
        <location evidence="3">Mitochondrion membrane</location>
        <topology evidence="3">Multi-pass membrane protein</topology>
    </subcellularLocation>
    <subcellularLocation>
        <location evidence="6 28">Preautophagosomal structure membrane</location>
        <topology evidence="6 28">Multi-pass membrane protein</topology>
    </subcellularLocation>
    <subcellularLocation>
        <location evidence="2">Recycling endosome membrane</location>
        <topology evidence="2">Multi-pass membrane protein</topology>
    </subcellularLocation>
</comment>
<dbReference type="GO" id="GO:0000421">
    <property type="term" value="C:autophagosome membrane"/>
    <property type="evidence" value="ECO:0007669"/>
    <property type="project" value="UniProtKB-SubCell"/>
</dbReference>
<keyword evidence="11 28" id="KW-0812">Transmembrane</keyword>
<evidence type="ECO:0000256" key="21">
    <source>
        <dbReference type="ARBA" id="ARBA00023136"/>
    </source>
</evidence>
<dbReference type="Proteomes" id="UP000694383">
    <property type="component" value="Unplaced"/>
</dbReference>
<keyword evidence="18" id="KW-0333">Golgi apparatus</keyword>
<accession>A0A8C7XCN8</accession>
<comment type="similarity">
    <text evidence="8 28">Belongs to the ATG9 family.</text>
</comment>
<evidence type="ECO:0000256" key="26">
    <source>
        <dbReference type="ARBA" id="ARBA00024631"/>
    </source>
</evidence>
<sequence>MAHFDTEYQRLEASYSDSPPGEENLLMHVAEGAKCMTPPGLFLNYCYVYNLHQKNGFTCMLLGELFELVQLLFVVCFTVFLANCVDYDVLFANKFVNHTDSSKVTLPDALIPMDVCSARIRDNGFVIFVLIISGVFWLHRLVKFFYNVCCYWEIRSFYKNALKMSMSELPYATWQEVQARIIEIQKEHQICIHKKELTELDIYHRILRFKNYMVFSFWFMTHFYSCCFCFPVGSLFENEWSLKSEYKRGGNRLELADRLASRILWIGIANLLLCPVILVWQILYAFFSYTEVIKREPGSLGARCWSLYGRCYLRHFNELDHELMSRLSKGYKASSKYMNCFLSPLLTVVAKNIAFFAGSLLAVLIALTIYDEDVLAVEHVLSSITLLGVCITICRSFIPDKHMVFCPEQLLRVILAHIHYMPDHWQGNAHRYETRDQFSQLFQYKAVFILEELLSPVVTPIILIFCLRRKSLEIIDFFRNFTVEVIGVGDTCSFAQMDIRQHGHPAWMSEGKTEASIYQQAEDGKTELSLMHFAITNPHWQPPQETTHFISQLKERVHREAAGAPSETHPLSLSESEPRSLVANLLAGPSSLASVHFGRDNSLLNHAVAGSDGASALRSLSPVSSSLHLRGSLSMAQRASGFTGKAMSGSGTDARTVSSGSSAWEGQLTSMVLSEYASTEMSIHALYIHELHKQQSRGELSRHTWHRRESDESSDSIPDEVRSDHNPQSKSFPRSHTFPTVVPVRVARVPMGGWADDGQAAPRHHEAVPEESSEDEMPPHIHKVSTLNTIDITALLACAINALFVSFQVT</sequence>
<evidence type="ECO:0000256" key="2">
    <source>
        <dbReference type="ARBA" id="ARBA00004195"/>
    </source>
</evidence>
<organism evidence="30 31">
    <name type="scientific">Oryzias sinensis</name>
    <name type="common">Chinese medaka</name>
    <dbReference type="NCBI Taxonomy" id="183150"/>
    <lineage>
        <taxon>Eukaryota</taxon>
        <taxon>Metazoa</taxon>
        <taxon>Chordata</taxon>
        <taxon>Craniata</taxon>
        <taxon>Vertebrata</taxon>
        <taxon>Euteleostomi</taxon>
        <taxon>Actinopterygii</taxon>
        <taxon>Neopterygii</taxon>
        <taxon>Teleostei</taxon>
        <taxon>Neoteleostei</taxon>
        <taxon>Acanthomorphata</taxon>
        <taxon>Ovalentaria</taxon>
        <taxon>Atherinomorphae</taxon>
        <taxon>Beloniformes</taxon>
        <taxon>Adrianichthyidae</taxon>
        <taxon>Oryziinae</taxon>
        <taxon>Oryzias</taxon>
    </lineage>
</organism>
<evidence type="ECO:0000256" key="5">
    <source>
        <dbReference type="ARBA" id="ARBA00004477"/>
    </source>
</evidence>
<keyword evidence="12" id="KW-0967">Endosome</keyword>
<feature type="transmembrane region" description="Helical" evidence="28">
    <location>
        <begin position="376"/>
        <end position="398"/>
    </location>
</feature>
<evidence type="ECO:0000256" key="9">
    <source>
        <dbReference type="ARBA" id="ARBA00022448"/>
    </source>
</evidence>
<keyword evidence="19 28" id="KW-0445">Lipid transport</keyword>
<name>A0A8C7XCN8_9TELE</name>
<feature type="region of interest" description="Disordered" evidence="29">
    <location>
        <begin position="754"/>
        <end position="778"/>
    </location>
</feature>
<evidence type="ECO:0000256" key="29">
    <source>
        <dbReference type="SAM" id="MobiDB-lite"/>
    </source>
</evidence>
<evidence type="ECO:0000256" key="25">
    <source>
        <dbReference type="ARBA" id="ARBA00024615"/>
    </source>
</evidence>
<evidence type="ECO:0000256" key="24">
    <source>
        <dbReference type="ARBA" id="ARBA00024479"/>
    </source>
</evidence>
<evidence type="ECO:0000256" key="3">
    <source>
        <dbReference type="ARBA" id="ARBA00004225"/>
    </source>
</evidence>
<feature type="region of interest" description="Disordered" evidence="29">
    <location>
        <begin position="642"/>
        <end position="661"/>
    </location>
</feature>
<dbReference type="GO" id="GO:0000422">
    <property type="term" value="P:autophagy of mitochondrion"/>
    <property type="evidence" value="ECO:0007669"/>
    <property type="project" value="TreeGrafter"/>
</dbReference>
<evidence type="ECO:0000256" key="7">
    <source>
        <dbReference type="ARBA" id="ARBA00004542"/>
    </source>
</evidence>
<dbReference type="GeneTree" id="ENSGT00390000014839"/>